<feature type="transmembrane region" description="Helical" evidence="1">
    <location>
        <begin position="86"/>
        <end position="113"/>
    </location>
</feature>
<dbReference type="AlphaFoldDB" id="A0A837RE72"/>
<gene>
    <name evidence="3" type="ORF">FD24_GL000178</name>
</gene>
<name>A0A837RE72_LACPE</name>
<dbReference type="RefSeq" id="WP_237759263.1">
    <property type="nucleotide sequence ID" value="NZ_AZCU01000001.1"/>
</dbReference>
<keyword evidence="1" id="KW-0472">Membrane</keyword>
<evidence type="ECO:0000256" key="1">
    <source>
        <dbReference type="SAM" id="Phobius"/>
    </source>
</evidence>
<keyword evidence="1" id="KW-0812">Transmembrane</keyword>
<feature type="transmembrane region" description="Helical" evidence="1">
    <location>
        <begin position="212"/>
        <end position="230"/>
    </location>
</feature>
<proteinExistence type="predicted"/>
<dbReference type="GO" id="GO:0005886">
    <property type="term" value="C:plasma membrane"/>
    <property type="evidence" value="ECO:0007669"/>
    <property type="project" value="TreeGrafter"/>
</dbReference>
<dbReference type="InterPro" id="IPR050882">
    <property type="entry name" value="Prepilin_peptidase/N-MTase"/>
</dbReference>
<dbReference type="GO" id="GO:0004190">
    <property type="term" value="F:aspartic-type endopeptidase activity"/>
    <property type="evidence" value="ECO:0007669"/>
    <property type="project" value="TreeGrafter"/>
</dbReference>
<feature type="transmembrane region" description="Helical" evidence="1">
    <location>
        <begin position="119"/>
        <end position="139"/>
    </location>
</feature>
<dbReference type="Pfam" id="PF06750">
    <property type="entry name" value="A24_N_bact"/>
    <property type="match status" value="1"/>
</dbReference>
<dbReference type="PANTHER" id="PTHR30487:SF0">
    <property type="entry name" value="PREPILIN LEADER PEPTIDASE_N-METHYLTRANSFERASE-RELATED"/>
    <property type="match status" value="1"/>
</dbReference>
<accession>A0A837RE72</accession>
<feature type="transmembrane region" description="Helical" evidence="1">
    <location>
        <begin position="6"/>
        <end position="25"/>
    </location>
</feature>
<dbReference type="GO" id="GO:0006465">
    <property type="term" value="P:signal peptide processing"/>
    <property type="evidence" value="ECO:0007669"/>
    <property type="project" value="TreeGrafter"/>
</dbReference>
<comment type="caution">
    <text evidence="3">The sequence shown here is derived from an EMBL/GenBank/DDBJ whole genome shotgun (WGS) entry which is preliminary data.</text>
</comment>
<evidence type="ECO:0000313" key="4">
    <source>
        <dbReference type="Proteomes" id="UP000051020"/>
    </source>
</evidence>
<evidence type="ECO:0000313" key="3">
    <source>
        <dbReference type="EMBL" id="KRK27036.1"/>
    </source>
</evidence>
<feature type="transmembrane region" description="Helical" evidence="1">
    <location>
        <begin position="146"/>
        <end position="164"/>
    </location>
</feature>
<dbReference type="EMBL" id="AZCU01000001">
    <property type="protein sequence ID" value="KRK27036.1"/>
    <property type="molecule type" value="Genomic_DNA"/>
</dbReference>
<sequence>MKGGFIMLTLFHFILGLCLGSFIVCTAERLSSNQPVWGTQRSICPNCRHQLRAWQLIPLLGVLLQRGRCHDCQQPIPLQSSLVEGLCGVLVATSPGPLTTALPLIIGYLVLIFNSLTDYLNYDVYPLTLITPAVLGLWQQRPNLDIGFYILLVLIVTLYLLARLTPTFGLGDVDVLLMLGCLATANAILTSLALASTAALVFFILGSSKRRLPFVPFISWGFILVTQLVGPT</sequence>
<keyword evidence="1" id="KW-1133">Transmembrane helix</keyword>
<feature type="transmembrane region" description="Helical" evidence="1">
    <location>
        <begin position="176"/>
        <end position="205"/>
    </location>
</feature>
<dbReference type="InterPro" id="IPR010627">
    <property type="entry name" value="Prepilin_pept_A24_N"/>
</dbReference>
<reference evidence="3 4" key="1">
    <citation type="journal article" date="2015" name="Genome Announc.">
        <title>Expanding the biotechnology potential of lactobacilli through comparative genomics of 213 strains and associated genera.</title>
        <authorList>
            <person name="Sun Z."/>
            <person name="Harris H.M."/>
            <person name="McCann A."/>
            <person name="Guo C."/>
            <person name="Argimon S."/>
            <person name="Zhang W."/>
            <person name="Yang X."/>
            <person name="Jeffery I.B."/>
            <person name="Cooney J.C."/>
            <person name="Kagawa T.F."/>
            <person name="Liu W."/>
            <person name="Song Y."/>
            <person name="Salvetti E."/>
            <person name="Wrobel A."/>
            <person name="Rasinkangas P."/>
            <person name="Parkhill J."/>
            <person name="Rea M.C."/>
            <person name="O'Sullivan O."/>
            <person name="Ritari J."/>
            <person name="Douillard F.P."/>
            <person name="Paul Ross R."/>
            <person name="Yang R."/>
            <person name="Briner A.E."/>
            <person name="Felis G.E."/>
            <person name="de Vos W.M."/>
            <person name="Barrangou R."/>
            <person name="Klaenhammer T.R."/>
            <person name="Caufield P.W."/>
            <person name="Cui Y."/>
            <person name="Zhang H."/>
            <person name="O'Toole P.W."/>
        </authorList>
    </citation>
    <scope>NUCLEOTIDE SEQUENCE [LARGE SCALE GENOMIC DNA]</scope>
    <source>
        <strain evidence="3 4">DSM 20314</strain>
    </source>
</reference>
<feature type="domain" description="Prepilin peptidase A24 N-terminal" evidence="2">
    <location>
        <begin position="14"/>
        <end position="93"/>
    </location>
</feature>
<dbReference type="PANTHER" id="PTHR30487">
    <property type="entry name" value="TYPE 4 PREPILIN-LIKE PROTEINS LEADER PEPTIDE-PROCESSING ENZYME"/>
    <property type="match status" value="1"/>
</dbReference>
<evidence type="ECO:0000259" key="2">
    <source>
        <dbReference type="Pfam" id="PF06750"/>
    </source>
</evidence>
<organism evidence="3 4">
    <name type="scientific">Lactiplantibacillus pentosus DSM 20314</name>
    <dbReference type="NCBI Taxonomy" id="1423791"/>
    <lineage>
        <taxon>Bacteria</taxon>
        <taxon>Bacillati</taxon>
        <taxon>Bacillota</taxon>
        <taxon>Bacilli</taxon>
        <taxon>Lactobacillales</taxon>
        <taxon>Lactobacillaceae</taxon>
        <taxon>Lactiplantibacillus</taxon>
    </lineage>
</organism>
<dbReference type="Proteomes" id="UP000051020">
    <property type="component" value="Unassembled WGS sequence"/>
</dbReference>
<protein>
    <submittedName>
        <fullName evidence="3">Type 4 prepilin-like proteins leader peptide processing enzyme</fullName>
    </submittedName>
</protein>